<gene>
    <name evidence="12" type="ORF">A4A59_07645</name>
</gene>
<dbReference type="UniPathway" id="UPA00077">
    <property type="reaction ID" value="UER00157"/>
</dbReference>
<keyword evidence="4 10" id="KW-0436">Ligase</keyword>
<comment type="catalytic activity">
    <reaction evidence="9">
        <text>(6S)-5,6,7,8-tetrahydrofolyl-(gamma-L-Glu)(n) + L-glutamate + ATP = (6S)-5,6,7,8-tetrahydrofolyl-(gamma-L-Glu)(n+1) + ADP + phosphate + H(+)</text>
        <dbReference type="Rhea" id="RHEA:10580"/>
        <dbReference type="Rhea" id="RHEA-COMP:14738"/>
        <dbReference type="Rhea" id="RHEA-COMP:14740"/>
        <dbReference type="ChEBI" id="CHEBI:15378"/>
        <dbReference type="ChEBI" id="CHEBI:29985"/>
        <dbReference type="ChEBI" id="CHEBI:30616"/>
        <dbReference type="ChEBI" id="CHEBI:43474"/>
        <dbReference type="ChEBI" id="CHEBI:141005"/>
        <dbReference type="ChEBI" id="CHEBI:456216"/>
        <dbReference type="EC" id="6.3.2.17"/>
    </reaction>
</comment>
<dbReference type="GO" id="GO:0008841">
    <property type="term" value="F:dihydrofolate synthase activity"/>
    <property type="evidence" value="ECO:0007669"/>
    <property type="project" value="TreeGrafter"/>
</dbReference>
<evidence type="ECO:0000256" key="9">
    <source>
        <dbReference type="ARBA" id="ARBA00047493"/>
    </source>
</evidence>
<name>A0A154IRE5_RHILE</name>
<reference evidence="12" key="1">
    <citation type="submission" date="2016-03" db="EMBL/GenBank/DDBJ databases">
        <title>Microsymbionts genomes from the relict species Vavilovia formosa.</title>
        <authorList>
            <person name="Chirak E."/>
            <person name="Kimeklis A."/>
            <person name="Kopat V."/>
            <person name="Andronov E."/>
        </authorList>
    </citation>
    <scope>NUCLEOTIDE SEQUENCE [LARGE SCALE GENOMIC DNA]</scope>
    <source>
        <strain evidence="12">Vaf12</strain>
    </source>
</reference>
<dbReference type="AlphaFoldDB" id="A0A154IRE5"/>
<dbReference type="FunFam" id="3.40.1190.10:FF:000011">
    <property type="entry name" value="Folylpolyglutamate synthase/dihydrofolate synthase"/>
    <property type="match status" value="1"/>
</dbReference>
<dbReference type="GO" id="GO:0046654">
    <property type="term" value="P:tetrahydrofolate biosynthetic process"/>
    <property type="evidence" value="ECO:0007669"/>
    <property type="project" value="UniProtKB-UniPathway"/>
</dbReference>
<dbReference type="EC" id="6.3.2.17" evidence="3"/>
<keyword evidence="8" id="KW-0460">Magnesium</keyword>
<dbReference type="PIRSF" id="PIRSF001563">
    <property type="entry name" value="Folylpolyglu_synth"/>
    <property type="match status" value="1"/>
</dbReference>
<evidence type="ECO:0000256" key="1">
    <source>
        <dbReference type="ARBA" id="ARBA00001946"/>
    </source>
</evidence>
<dbReference type="GO" id="GO:0005737">
    <property type="term" value="C:cytoplasm"/>
    <property type="evidence" value="ECO:0007669"/>
    <property type="project" value="TreeGrafter"/>
</dbReference>
<dbReference type="PROSITE" id="PS00018">
    <property type="entry name" value="EF_HAND_1"/>
    <property type="match status" value="1"/>
</dbReference>
<evidence type="ECO:0000256" key="4">
    <source>
        <dbReference type="ARBA" id="ARBA00022598"/>
    </source>
</evidence>
<feature type="domain" description="Mur ligase central" evidence="11">
    <location>
        <begin position="35"/>
        <end position="257"/>
    </location>
</feature>
<dbReference type="GO" id="GO:0005524">
    <property type="term" value="F:ATP binding"/>
    <property type="evidence" value="ECO:0007669"/>
    <property type="project" value="UniProtKB-KW"/>
</dbReference>
<keyword evidence="7 10" id="KW-0067">ATP-binding</keyword>
<dbReference type="Gene3D" id="3.40.1190.10">
    <property type="entry name" value="Mur-like, catalytic domain"/>
    <property type="match status" value="1"/>
</dbReference>
<dbReference type="InterPro" id="IPR036615">
    <property type="entry name" value="Mur_ligase_C_dom_sf"/>
</dbReference>
<comment type="cofactor">
    <cofactor evidence="1">
        <name>Mg(2+)</name>
        <dbReference type="ChEBI" id="CHEBI:18420"/>
    </cofactor>
</comment>
<evidence type="ECO:0000259" key="11">
    <source>
        <dbReference type="Pfam" id="PF08245"/>
    </source>
</evidence>
<keyword evidence="6 10" id="KW-0547">Nucleotide-binding</keyword>
<keyword evidence="5" id="KW-0479">Metal-binding</keyword>
<comment type="similarity">
    <text evidence="2 10">Belongs to the folylpolyglutamate synthase family.</text>
</comment>
<dbReference type="GO" id="GO:0046872">
    <property type="term" value="F:metal ion binding"/>
    <property type="evidence" value="ECO:0007669"/>
    <property type="project" value="UniProtKB-KW"/>
</dbReference>
<dbReference type="PANTHER" id="PTHR11136">
    <property type="entry name" value="FOLYLPOLYGLUTAMATE SYNTHASE-RELATED"/>
    <property type="match status" value="1"/>
</dbReference>
<evidence type="ECO:0000256" key="3">
    <source>
        <dbReference type="ARBA" id="ARBA00013025"/>
    </source>
</evidence>
<dbReference type="Pfam" id="PF08245">
    <property type="entry name" value="Mur_ligase_M"/>
    <property type="match status" value="1"/>
</dbReference>
<dbReference type="NCBIfam" id="TIGR01499">
    <property type="entry name" value="folC"/>
    <property type="match status" value="1"/>
</dbReference>
<dbReference type="PANTHER" id="PTHR11136:SF0">
    <property type="entry name" value="DIHYDROFOLATE SYNTHETASE-RELATED"/>
    <property type="match status" value="1"/>
</dbReference>
<dbReference type="InterPro" id="IPR018247">
    <property type="entry name" value="EF_Hand_1_Ca_BS"/>
</dbReference>
<dbReference type="InterPro" id="IPR036565">
    <property type="entry name" value="Mur-like_cat_sf"/>
</dbReference>
<protein>
    <recommendedName>
        <fullName evidence="3">tetrahydrofolate synthase</fullName>
        <ecNumber evidence="3">6.3.2.17</ecNumber>
    </recommendedName>
</protein>
<evidence type="ECO:0000256" key="8">
    <source>
        <dbReference type="ARBA" id="ARBA00022842"/>
    </source>
</evidence>
<evidence type="ECO:0000256" key="2">
    <source>
        <dbReference type="ARBA" id="ARBA00008276"/>
    </source>
</evidence>
<comment type="caution">
    <text evidence="12">The sequence shown here is derived from an EMBL/GenBank/DDBJ whole genome shotgun (WGS) entry which is preliminary data.</text>
</comment>
<accession>A0A154IRE5</accession>
<dbReference type="InterPro" id="IPR018109">
    <property type="entry name" value="Folylpolyglutamate_synth_CS"/>
</dbReference>
<dbReference type="Gene3D" id="3.90.190.20">
    <property type="entry name" value="Mur ligase, C-terminal domain"/>
    <property type="match status" value="1"/>
</dbReference>
<dbReference type="InterPro" id="IPR013221">
    <property type="entry name" value="Mur_ligase_cen"/>
</dbReference>
<evidence type="ECO:0000313" key="12">
    <source>
        <dbReference type="EMBL" id="KZB03131.1"/>
    </source>
</evidence>
<dbReference type="InterPro" id="IPR001645">
    <property type="entry name" value="Folylpolyglutamate_synth"/>
</dbReference>
<dbReference type="SUPFAM" id="SSF53623">
    <property type="entry name" value="MurD-like peptide ligases, catalytic domain"/>
    <property type="match status" value="1"/>
</dbReference>
<evidence type="ECO:0000256" key="10">
    <source>
        <dbReference type="PIRNR" id="PIRNR001563"/>
    </source>
</evidence>
<evidence type="ECO:0000256" key="7">
    <source>
        <dbReference type="ARBA" id="ARBA00022840"/>
    </source>
</evidence>
<dbReference type="PROSITE" id="PS01012">
    <property type="entry name" value="FOLYLPOLYGLU_SYNT_2"/>
    <property type="match status" value="1"/>
</dbReference>
<proteinExistence type="inferred from homology"/>
<sequence>MGLHPKGFDLSLDRITRLLDVLGNPHRKLPPVIHVAGTNGKGSVTAFCRALLEAGGYSAHVHTSPHLVNWHERYRIGVKGGRGQLVDDAVFAEAVRRVADANAGQHITVFEILTAVTFILFSEHPADAAIIEVGLGGRFDATNVISDPAVSVIMPISLDHQPYLGDRVELIAAEKAGIMKPGFPVVIGHQEYDAALDVLMSTAERLHCPSTVFGQDFMAHEEYGRLVYQDEFGLADLPLPRLPGRHQYANAAAAIRAVKAAGFTVTETMMEKAMSSVEWPGRLQRLSEGRLLLHAPAGAEIWIDGGHNPGAGEVIAEAMATFEERQSRPLFLITGMINTKDPVGYFKAFAGLVEKVFCVPIRGSEAMVDPVILSNAAYDAGLVAEPMSTVGDALEAIKAVADPEALPPRILVGGSLYLVGDVLADNGTPPK</sequence>
<evidence type="ECO:0000256" key="6">
    <source>
        <dbReference type="ARBA" id="ARBA00022741"/>
    </source>
</evidence>
<dbReference type="EMBL" id="LVYU01000013">
    <property type="protein sequence ID" value="KZB03131.1"/>
    <property type="molecule type" value="Genomic_DNA"/>
</dbReference>
<organism evidence="12">
    <name type="scientific">Rhizobium leguminosarum</name>
    <dbReference type="NCBI Taxonomy" id="384"/>
    <lineage>
        <taxon>Bacteria</taxon>
        <taxon>Pseudomonadati</taxon>
        <taxon>Pseudomonadota</taxon>
        <taxon>Alphaproteobacteria</taxon>
        <taxon>Hyphomicrobiales</taxon>
        <taxon>Rhizobiaceae</taxon>
        <taxon>Rhizobium/Agrobacterium group</taxon>
        <taxon>Rhizobium</taxon>
    </lineage>
</organism>
<evidence type="ECO:0000256" key="5">
    <source>
        <dbReference type="ARBA" id="ARBA00022723"/>
    </source>
</evidence>
<dbReference type="GO" id="GO:0004326">
    <property type="term" value="F:tetrahydrofolylpolyglutamate synthase activity"/>
    <property type="evidence" value="ECO:0007669"/>
    <property type="project" value="UniProtKB-EC"/>
</dbReference>
<dbReference type="SUPFAM" id="SSF53244">
    <property type="entry name" value="MurD-like peptide ligases, peptide-binding domain"/>
    <property type="match status" value="1"/>
</dbReference>